<dbReference type="PANTHER" id="PTHR11533">
    <property type="entry name" value="PROTEASE M1 ZINC METALLOPROTEASE"/>
    <property type="match status" value="1"/>
</dbReference>
<gene>
    <name evidence="3" type="ORF">GCK32_018446</name>
</gene>
<evidence type="ECO:0000256" key="1">
    <source>
        <dbReference type="ARBA" id="ARBA00010136"/>
    </source>
</evidence>
<dbReference type="EMBL" id="WIXE01012922">
    <property type="protein sequence ID" value="KAK5975542.1"/>
    <property type="molecule type" value="Genomic_DNA"/>
</dbReference>
<dbReference type="GO" id="GO:0043171">
    <property type="term" value="P:peptide catabolic process"/>
    <property type="evidence" value="ECO:0007669"/>
    <property type="project" value="TreeGrafter"/>
</dbReference>
<evidence type="ECO:0000313" key="4">
    <source>
        <dbReference type="Proteomes" id="UP001331761"/>
    </source>
</evidence>
<dbReference type="GO" id="GO:0008270">
    <property type="term" value="F:zinc ion binding"/>
    <property type="evidence" value="ECO:0007669"/>
    <property type="project" value="TreeGrafter"/>
</dbReference>
<dbReference type="FunFam" id="2.60.40.1910:FF:000006">
    <property type="entry name" value="Aminopeptidase"/>
    <property type="match status" value="1"/>
</dbReference>
<dbReference type="Gene3D" id="1.10.3480.20">
    <property type="match status" value="1"/>
</dbReference>
<keyword evidence="4" id="KW-1185">Reference proteome</keyword>
<reference evidence="3 4" key="1">
    <citation type="submission" date="2019-10" db="EMBL/GenBank/DDBJ databases">
        <title>Assembly and Annotation for the nematode Trichostrongylus colubriformis.</title>
        <authorList>
            <person name="Martin J."/>
        </authorList>
    </citation>
    <scope>NUCLEOTIDE SEQUENCE [LARGE SCALE GENOMIC DNA]</scope>
    <source>
        <strain evidence="3">G859</strain>
        <tissue evidence="3">Whole worm</tissue>
    </source>
</reference>
<dbReference type="GO" id="GO:0016020">
    <property type="term" value="C:membrane"/>
    <property type="evidence" value="ECO:0007669"/>
    <property type="project" value="TreeGrafter"/>
</dbReference>
<sequence>MGFPLVTVKTANSSFFEITQSRYKKDPNALEVEKYRNPKYGFKWEVPIWYKLDDEPVKLAWLNRDSPLHISANTKRSTLVVNAERHGFYRQNYDKEGWRKIRQQLMTDHKKYGPRTRNAIINDAFAVAAINRLDYVTVLRLLEYLKHEK</sequence>
<feature type="domain" description="ERAP1-like C-terminal" evidence="2">
    <location>
        <begin position="80"/>
        <end position="149"/>
    </location>
</feature>
<dbReference type="GO" id="GO:0042277">
    <property type="term" value="F:peptide binding"/>
    <property type="evidence" value="ECO:0007669"/>
    <property type="project" value="TreeGrafter"/>
</dbReference>
<dbReference type="Pfam" id="PF11838">
    <property type="entry name" value="ERAP1_C"/>
    <property type="match status" value="1"/>
</dbReference>
<dbReference type="InterPro" id="IPR024571">
    <property type="entry name" value="ERAP1-like_C_dom"/>
</dbReference>
<protein>
    <recommendedName>
        <fullName evidence="2">ERAP1-like C-terminal domain-containing protein</fullName>
    </recommendedName>
</protein>
<dbReference type="GO" id="GO:0005615">
    <property type="term" value="C:extracellular space"/>
    <property type="evidence" value="ECO:0007669"/>
    <property type="project" value="TreeGrafter"/>
</dbReference>
<dbReference type="Proteomes" id="UP001331761">
    <property type="component" value="Unassembled WGS sequence"/>
</dbReference>
<dbReference type="PANTHER" id="PTHR11533:SF301">
    <property type="entry name" value="AMINOPEPTIDASE"/>
    <property type="match status" value="1"/>
</dbReference>
<proteinExistence type="inferred from homology"/>
<organism evidence="3 4">
    <name type="scientific">Trichostrongylus colubriformis</name>
    <name type="common">Black scour worm</name>
    <dbReference type="NCBI Taxonomy" id="6319"/>
    <lineage>
        <taxon>Eukaryota</taxon>
        <taxon>Metazoa</taxon>
        <taxon>Ecdysozoa</taxon>
        <taxon>Nematoda</taxon>
        <taxon>Chromadorea</taxon>
        <taxon>Rhabditida</taxon>
        <taxon>Rhabditina</taxon>
        <taxon>Rhabditomorpha</taxon>
        <taxon>Strongyloidea</taxon>
        <taxon>Trichostrongylidae</taxon>
        <taxon>Trichostrongylus</taxon>
    </lineage>
</organism>
<dbReference type="Gene3D" id="2.60.40.1910">
    <property type="match status" value="1"/>
</dbReference>
<dbReference type="InterPro" id="IPR050344">
    <property type="entry name" value="Peptidase_M1_aminopeptidases"/>
</dbReference>
<accession>A0AAN8IN77</accession>
<feature type="non-terminal residue" evidence="3">
    <location>
        <position position="149"/>
    </location>
</feature>
<name>A0AAN8IN77_TRICO</name>
<dbReference type="GO" id="GO:0070006">
    <property type="term" value="F:metalloaminopeptidase activity"/>
    <property type="evidence" value="ECO:0007669"/>
    <property type="project" value="TreeGrafter"/>
</dbReference>
<dbReference type="GO" id="GO:0006508">
    <property type="term" value="P:proteolysis"/>
    <property type="evidence" value="ECO:0007669"/>
    <property type="project" value="TreeGrafter"/>
</dbReference>
<dbReference type="GO" id="GO:0005737">
    <property type="term" value="C:cytoplasm"/>
    <property type="evidence" value="ECO:0007669"/>
    <property type="project" value="TreeGrafter"/>
</dbReference>
<evidence type="ECO:0000313" key="3">
    <source>
        <dbReference type="EMBL" id="KAK5975542.1"/>
    </source>
</evidence>
<comment type="caution">
    <text evidence="3">The sequence shown here is derived from an EMBL/GenBank/DDBJ whole genome shotgun (WGS) entry which is preliminary data.</text>
</comment>
<dbReference type="AlphaFoldDB" id="A0AAN8IN77"/>
<evidence type="ECO:0000259" key="2">
    <source>
        <dbReference type="Pfam" id="PF11838"/>
    </source>
</evidence>
<comment type="similarity">
    <text evidence="1">Belongs to the peptidase M1 family.</text>
</comment>